<feature type="transmembrane region" description="Helical" evidence="1">
    <location>
        <begin position="155"/>
        <end position="177"/>
    </location>
</feature>
<dbReference type="InterPro" id="IPR037185">
    <property type="entry name" value="EmrE-like"/>
</dbReference>
<dbReference type="EMBL" id="FOBN01000007">
    <property type="protein sequence ID" value="SEM17733.1"/>
    <property type="molecule type" value="Genomic_DNA"/>
</dbReference>
<feature type="transmembrane region" description="Helical" evidence="1">
    <location>
        <begin position="7"/>
        <end position="27"/>
    </location>
</feature>
<feature type="transmembrane region" description="Helical" evidence="1">
    <location>
        <begin position="224"/>
        <end position="243"/>
    </location>
</feature>
<dbReference type="GO" id="GO:0016020">
    <property type="term" value="C:membrane"/>
    <property type="evidence" value="ECO:0007669"/>
    <property type="project" value="InterPro"/>
</dbReference>
<dbReference type="Gene3D" id="1.10.3730.20">
    <property type="match status" value="1"/>
</dbReference>
<keyword evidence="1" id="KW-1133">Transmembrane helix</keyword>
<dbReference type="InterPro" id="IPR000620">
    <property type="entry name" value="EamA_dom"/>
</dbReference>
<dbReference type="PANTHER" id="PTHR22911">
    <property type="entry name" value="ACYL-MALONYL CONDENSING ENZYME-RELATED"/>
    <property type="match status" value="1"/>
</dbReference>
<dbReference type="GeneID" id="83545009"/>
<feature type="domain" description="EamA" evidence="2">
    <location>
        <begin position="159"/>
        <end position="296"/>
    </location>
</feature>
<dbReference type="Proteomes" id="UP000198883">
    <property type="component" value="Unassembled WGS sequence"/>
</dbReference>
<keyword evidence="1" id="KW-0812">Transmembrane</keyword>
<reference evidence="3 6" key="3">
    <citation type="journal article" date="2023" name="Front. Microbiol.">
        <title>Phylogeography and host specificity of Pasteurellaceae pathogenic to sea-farmed fish in the north-east Atlantic.</title>
        <authorList>
            <person name="Gulla S."/>
            <person name="Colquhoun D.J."/>
            <person name="Olsen A.B."/>
            <person name="Spilsberg B."/>
            <person name="Lagesen K."/>
            <person name="Aakesson C.P."/>
            <person name="Strom S."/>
            <person name="Manji F."/>
            <person name="Birkbeck T.H."/>
            <person name="Nilsen H.K."/>
        </authorList>
    </citation>
    <scope>NUCLEOTIDE SEQUENCE [LARGE SCALE GENOMIC DNA]</scope>
    <source>
        <strain evidence="3 6">VIO11850</strain>
    </source>
</reference>
<dbReference type="RefSeq" id="WP_090921251.1">
    <property type="nucleotide sequence ID" value="NZ_CP016180.1"/>
</dbReference>
<feature type="transmembrane region" description="Helical" evidence="1">
    <location>
        <begin position="189"/>
        <end position="209"/>
    </location>
</feature>
<feature type="transmembrane region" description="Helical" evidence="1">
    <location>
        <begin position="132"/>
        <end position="149"/>
    </location>
</feature>
<feature type="transmembrane region" description="Helical" evidence="1">
    <location>
        <begin position="103"/>
        <end position="125"/>
    </location>
</feature>
<feature type="transmembrane region" description="Helical" evidence="1">
    <location>
        <begin position="255"/>
        <end position="274"/>
    </location>
</feature>
<dbReference type="Pfam" id="PF00892">
    <property type="entry name" value="EamA"/>
    <property type="match status" value="2"/>
</dbReference>
<accession>A0A1H7W8B4</accession>
<proteinExistence type="predicted"/>
<feature type="domain" description="EamA" evidence="2">
    <location>
        <begin position="6"/>
        <end position="148"/>
    </location>
</feature>
<dbReference type="Proteomes" id="UP001224812">
    <property type="component" value="Unassembled WGS sequence"/>
</dbReference>
<feature type="transmembrane region" description="Helical" evidence="1">
    <location>
        <begin position="33"/>
        <end position="54"/>
    </location>
</feature>
<evidence type="ECO:0000313" key="5">
    <source>
        <dbReference type="Proteomes" id="UP000198883"/>
    </source>
</evidence>
<evidence type="ECO:0000313" key="6">
    <source>
        <dbReference type="Proteomes" id="UP001224812"/>
    </source>
</evidence>
<dbReference type="OrthoDB" id="5604143at2"/>
<reference evidence="4" key="1">
    <citation type="submission" date="2016-10" db="EMBL/GenBank/DDBJ databases">
        <authorList>
            <person name="de Groot N.N."/>
        </authorList>
    </citation>
    <scope>NUCLEOTIDE SEQUENCE [LARGE SCALE GENOMIC DNA]</scope>
    <source>
        <strain evidence="4">DSM 24204</strain>
    </source>
</reference>
<feature type="transmembrane region" description="Helical" evidence="1">
    <location>
        <begin position="75"/>
        <end position="97"/>
    </location>
</feature>
<dbReference type="SUPFAM" id="SSF103481">
    <property type="entry name" value="Multidrug resistance efflux transporter EmrE"/>
    <property type="match status" value="1"/>
</dbReference>
<reference evidence="5" key="2">
    <citation type="submission" date="2016-10" db="EMBL/GenBank/DDBJ databases">
        <authorList>
            <person name="Varghese N."/>
            <person name="Submissions S."/>
        </authorList>
    </citation>
    <scope>NUCLEOTIDE SEQUENCE [LARGE SCALE GENOMIC DNA]</scope>
    <source>
        <strain evidence="5">DSM 24204</strain>
    </source>
</reference>
<evidence type="ECO:0000313" key="3">
    <source>
        <dbReference type="EMBL" id="MDP8085106.1"/>
    </source>
</evidence>
<evidence type="ECO:0000256" key="1">
    <source>
        <dbReference type="SAM" id="Phobius"/>
    </source>
</evidence>
<feature type="transmembrane region" description="Helical" evidence="1">
    <location>
        <begin position="280"/>
        <end position="297"/>
    </location>
</feature>
<dbReference type="EMBL" id="JASAVS010000006">
    <property type="protein sequence ID" value="MDP8085106.1"/>
    <property type="molecule type" value="Genomic_DNA"/>
</dbReference>
<dbReference type="STRING" id="97481.SAMN05444853_10758"/>
<dbReference type="PANTHER" id="PTHR22911:SF137">
    <property type="entry name" value="SOLUTE CARRIER FAMILY 35 MEMBER G2-RELATED"/>
    <property type="match status" value="1"/>
</dbReference>
<evidence type="ECO:0000313" key="4">
    <source>
        <dbReference type="EMBL" id="SEM17733.1"/>
    </source>
</evidence>
<dbReference type="AlphaFoldDB" id="A0A1H7W8B4"/>
<keyword evidence="6" id="KW-1185">Reference proteome</keyword>
<keyword evidence="1" id="KW-0472">Membrane</keyword>
<sequence>MVKYHGYIFGLLSGLLWGVTGILYEVLNEDYPFVTSLVIILSLLFLIESGSLLFAGLLCYKKVPQHHKLIKHKRVGILAVIAGLIGGPVGMFCYLQAISYIGVGYAAPISSLYPVFGALLSFLFLKERMTKWGIIGFSIAIFCTLLLSLDLSSSQILLFGVGLAFISALSWGAEIVLSSYVMQFLPSTVVYFFRQLGASLGYLFLLFFFELDTATLFKSFTESHFVFLLGLIFSSSMLSYLLYYQAIYLIKPIRAMMLNITYGFWIVLLSVILGRTEMNISIVLLTIGVVVGTTITLKDKREKL</sequence>
<protein>
    <submittedName>
        <fullName evidence="3">DMT family transporter</fullName>
    </submittedName>
    <submittedName>
        <fullName evidence="4">Uncharacterized membrane protein</fullName>
    </submittedName>
</protein>
<gene>
    <name evidence="3" type="ORF">QJT92_04085</name>
    <name evidence="4" type="ORF">SAMN05444853_10758</name>
</gene>
<evidence type="ECO:0000259" key="2">
    <source>
        <dbReference type="Pfam" id="PF00892"/>
    </source>
</evidence>
<organism evidence="4 5">
    <name type="scientific">Phocoenobacter skyensis</name>
    <dbReference type="NCBI Taxonomy" id="97481"/>
    <lineage>
        <taxon>Bacteria</taxon>
        <taxon>Pseudomonadati</taxon>
        <taxon>Pseudomonadota</taxon>
        <taxon>Gammaproteobacteria</taxon>
        <taxon>Pasteurellales</taxon>
        <taxon>Pasteurellaceae</taxon>
        <taxon>Phocoenobacter</taxon>
    </lineage>
</organism>
<name>A0A1H7W8B4_9PAST</name>